<feature type="transmembrane region" description="Helical" evidence="7">
    <location>
        <begin position="256"/>
        <end position="282"/>
    </location>
</feature>
<evidence type="ECO:0000256" key="6">
    <source>
        <dbReference type="ARBA" id="ARBA00023136"/>
    </source>
</evidence>
<evidence type="ECO:0000256" key="3">
    <source>
        <dbReference type="ARBA" id="ARBA00022475"/>
    </source>
</evidence>
<keyword evidence="9" id="KW-0762">Sugar transport</keyword>
<evidence type="ECO:0000256" key="1">
    <source>
        <dbReference type="ARBA" id="ARBA00004651"/>
    </source>
</evidence>
<dbReference type="PANTHER" id="PTHR30193:SF37">
    <property type="entry name" value="INNER MEMBRANE ABC TRANSPORTER PERMEASE PROTEIN YCJO"/>
    <property type="match status" value="1"/>
</dbReference>
<comment type="caution">
    <text evidence="9">The sequence shown here is derived from an EMBL/GenBank/DDBJ whole genome shotgun (WGS) entry which is preliminary data.</text>
</comment>
<dbReference type="InterPro" id="IPR035906">
    <property type="entry name" value="MetI-like_sf"/>
</dbReference>
<comment type="similarity">
    <text evidence="7">Belongs to the binding-protein-dependent transport system permease family.</text>
</comment>
<evidence type="ECO:0000313" key="10">
    <source>
        <dbReference type="Proteomes" id="UP001519308"/>
    </source>
</evidence>
<protein>
    <submittedName>
        <fullName evidence="9">Multiple sugar transport system permease protein</fullName>
    </submittedName>
</protein>
<keyword evidence="5 7" id="KW-1133">Transmembrane helix</keyword>
<feature type="domain" description="ABC transmembrane type-1" evidence="8">
    <location>
        <begin position="65"/>
        <end position="279"/>
    </location>
</feature>
<feature type="transmembrane region" description="Helical" evidence="7">
    <location>
        <begin position="7"/>
        <end position="26"/>
    </location>
</feature>
<sequence length="289" mass="33206">MRNKKAFLYLLPSLIIIILFQIYPVFKVLAMSFYTKFDYIKDIVYKRGLDNYAYVLKDPEFYLALKNTFLYVIISVPLSIGIALIFALILNSNIKFKNFFRTIYFIPFVTSTVAISVVWKWIFSRDMGLANILIGLIGISPQAYLSNSNLTLPLLILLNVWKGLGYKIIIILAGLQTIDDKYYNAAMIDGANKFQRFKSITVPLLSPIIYFLAITSVIGGFKIFDEVFVFYDQKPGPLQSGLTIVYYVFNKFYMNWQFAIASSAAFVLFIIILIFTLIQLFAGKKKVHY</sequence>
<dbReference type="InterPro" id="IPR051393">
    <property type="entry name" value="ABC_transporter_permease"/>
</dbReference>
<dbReference type="EMBL" id="JAGGLL010000054">
    <property type="protein sequence ID" value="MBP2024214.1"/>
    <property type="molecule type" value="Genomic_DNA"/>
</dbReference>
<dbReference type="CDD" id="cd06261">
    <property type="entry name" value="TM_PBP2"/>
    <property type="match status" value="1"/>
</dbReference>
<comment type="subcellular location">
    <subcellularLocation>
        <location evidence="1 7">Cell membrane</location>
        <topology evidence="1 7">Multi-pass membrane protein</topology>
    </subcellularLocation>
</comment>
<evidence type="ECO:0000256" key="7">
    <source>
        <dbReference type="RuleBase" id="RU363032"/>
    </source>
</evidence>
<evidence type="ECO:0000313" key="9">
    <source>
        <dbReference type="EMBL" id="MBP2024214.1"/>
    </source>
</evidence>
<dbReference type="PANTHER" id="PTHR30193">
    <property type="entry name" value="ABC TRANSPORTER PERMEASE PROTEIN"/>
    <property type="match status" value="1"/>
</dbReference>
<dbReference type="PROSITE" id="PS50928">
    <property type="entry name" value="ABC_TM1"/>
    <property type="match status" value="1"/>
</dbReference>
<proteinExistence type="inferred from homology"/>
<dbReference type="Proteomes" id="UP001519308">
    <property type="component" value="Unassembled WGS sequence"/>
</dbReference>
<dbReference type="RefSeq" id="WP_021281794.1">
    <property type="nucleotide sequence ID" value="NZ_JAGGLL010000054.1"/>
</dbReference>
<evidence type="ECO:0000259" key="8">
    <source>
        <dbReference type="PROSITE" id="PS50928"/>
    </source>
</evidence>
<feature type="transmembrane region" description="Helical" evidence="7">
    <location>
        <begin position="202"/>
        <end position="224"/>
    </location>
</feature>
<feature type="transmembrane region" description="Helical" evidence="7">
    <location>
        <begin position="69"/>
        <end position="90"/>
    </location>
</feature>
<keyword evidence="6 7" id="KW-0472">Membrane</keyword>
<dbReference type="SUPFAM" id="SSF161098">
    <property type="entry name" value="MetI-like"/>
    <property type="match status" value="1"/>
</dbReference>
<keyword evidence="2 7" id="KW-0813">Transport</keyword>
<evidence type="ECO:0000256" key="2">
    <source>
        <dbReference type="ARBA" id="ARBA00022448"/>
    </source>
</evidence>
<keyword evidence="4 7" id="KW-0812">Transmembrane</keyword>
<name>A0ABS4KC65_9CLOT</name>
<evidence type="ECO:0000256" key="5">
    <source>
        <dbReference type="ARBA" id="ARBA00022989"/>
    </source>
</evidence>
<keyword evidence="10" id="KW-1185">Reference proteome</keyword>
<dbReference type="Gene3D" id="1.10.3720.10">
    <property type="entry name" value="MetI-like"/>
    <property type="match status" value="1"/>
</dbReference>
<gene>
    <name evidence="9" type="ORF">J2Z44_004069</name>
</gene>
<organism evidence="9 10">
    <name type="scientific">Clostridium punense</name>
    <dbReference type="NCBI Taxonomy" id="1054297"/>
    <lineage>
        <taxon>Bacteria</taxon>
        <taxon>Bacillati</taxon>
        <taxon>Bacillota</taxon>
        <taxon>Clostridia</taxon>
        <taxon>Eubacteriales</taxon>
        <taxon>Clostridiaceae</taxon>
        <taxon>Clostridium</taxon>
    </lineage>
</organism>
<reference evidence="9 10" key="1">
    <citation type="submission" date="2021-03" db="EMBL/GenBank/DDBJ databases">
        <title>Genomic Encyclopedia of Type Strains, Phase IV (KMG-IV): sequencing the most valuable type-strain genomes for metagenomic binning, comparative biology and taxonomic classification.</title>
        <authorList>
            <person name="Goeker M."/>
        </authorList>
    </citation>
    <scope>NUCLEOTIDE SEQUENCE [LARGE SCALE GENOMIC DNA]</scope>
    <source>
        <strain evidence="9 10">DSM 28650</strain>
    </source>
</reference>
<accession>A0ABS4KC65</accession>
<dbReference type="InterPro" id="IPR000515">
    <property type="entry name" value="MetI-like"/>
</dbReference>
<feature type="transmembrane region" description="Helical" evidence="7">
    <location>
        <begin position="102"/>
        <end position="122"/>
    </location>
</feature>
<dbReference type="Pfam" id="PF00528">
    <property type="entry name" value="BPD_transp_1"/>
    <property type="match status" value="1"/>
</dbReference>
<evidence type="ECO:0000256" key="4">
    <source>
        <dbReference type="ARBA" id="ARBA00022692"/>
    </source>
</evidence>
<keyword evidence="3" id="KW-1003">Cell membrane</keyword>